<dbReference type="CDD" id="cd20272">
    <property type="entry name" value="Complex1_LYR_MIEF1-MP"/>
    <property type="match status" value="1"/>
</dbReference>
<sequence>MGGEWTLFISQQIHRGAGSPHGHKHPTLRQHLNHTPTSHHSRNTNPERSPPIITTAPQIHKETLPSPPKAFPPQPHTTTMGAPSRRQVLQLYRALLTYGRTLELTDPDYYYARVRREFQAHKNLTSEKERQFYFEKGLSFLTKLRLLCTSHLLCVVGYLDNSSSSSSRRGRQQGKTAEGQEIRVNHTASSLPAAPLLEGRRPAVLAVAGAAGRHRQDTSVCPKVPLLNPAPMALPCTLASTQQHPRWPSHFLQFLKSLIVKIQQCYLQTAGTHHTHIGGGGLRDTAASASSRRLVGRSRSISALWHPTFILAVCVARRREATNTRLGSGCHDPIRPLGHTSMPGSFSREAKVLPSVLCLLL</sequence>
<reference evidence="3 4" key="1">
    <citation type="submission" date="2023-03" db="EMBL/GenBank/DDBJ databases">
        <title>High-quality genome of Scylla paramamosain provides insights in environmental adaptation.</title>
        <authorList>
            <person name="Zhang L."/>
        </authorList>
    </citation>
    <scope>NUCLEOTIDE SEQUENCE [LARGE SCALE GENOMIC DNA]</scope>
    <source>
        <strain evidence="3">LZ_2023a</strain>
        <tissue evidence="3">Muscle</tissue>
    </source>
</reference>
<evidence type="ECO:0000259" key="2">
    <source>
        <dbReference type="Pfam" id="PF05347"/>
    </source>
</evidence>
<dbReference type="InterPro" id="IPR045300">
    <property type="entry name" value="Complex1_LYR_MIEF1-MP"/>
</dbReference>
<feature type="compositionally biased region" description="Pro residues" evidence="1">
    <location>
        <begin position="65"/>
        <end position="75"/>
    </location>
</feature>
<dbReference type="InterPro" id="IPR008011">
    <property type="entry name" value="Complex1_LYR_dom"/>
</dbReference>
<feature type="region of interest" description="Disordered" evidence="1">
    <location>
        <begin position="161"/>
        <end position="185"/>
    </location>
</feature>
<gene>
    <name evidence="3" type="ORF">O3P69_012966</name>
</gene>
<feature type="domain" description="Complex 1 LYR protein" evidence="2">
    <location>
        <begin position="86"/>
        <end position="138"/>
    </location>
</feature>
<dbReference type="Proteomes" id="UP001487740">
    <property type="component" value="Unassembled WGS sequence"/>
</dbReference>
<feature type="compositionally biased region" description="Basic residues" evidence="1">
    <location>
        <begin position="21"/>
        <end position="42"/>
    </location>
</feature>
<evidence type="ECO:0000256" key="1">
    <source>
        <dbReference type="SAM" id="MobiDB-lite"/>
    </source>
</evidence>
<proteinExistence type="predicted"/>
<dbReference type="Pfam" id="PF05347">
    <property type="entry name" value="Complex1_LYR"/>
    <property type="match status" value="1"/>
</dbReference>
<accession>A0AAW0TRH1</accession>
<evidence type="ECO:0000313" key="4">
    <source>
        <dbReference type="Proteomes" id="UP001487740"/>
    </source>
</evidence>
<dbReference type="EMBL" id="JARAKH010000026">
    <property type="protein sequence ID" value="KAK8390095.1"/>
    <property type="molecule type" value="Genomic_DNA"/>
</dbReference>
<dbReference type="AlphaFoldDB" id="A0AAW0TRH1"/>
<feature type="region of interest" description="Disordered" evidence="1">
    <location>
        <begin position="15"/>
        <end position="81"/>
    </location>
</feature>
<organism evidence="3 4">
    <name type="scientific">Scylla paramamosain</name>
    <name type="common">Mud crab</name>
    <dbReference type="NCBI Taxonomy" id="85552"/>
    <lineage>
        <taxon>Eukaryota</taxon>
        <taxon>Metazoa</taxon>
        <taxon>Ecdysozoa</taxon>
        <taxon>Arthropoda</taxon>
        <taxon>Crustacea</taxon>
        <taxon>Multicrustacea</taxon>
        <taxon>Malacostraca</taxon>
        <taxon>Eumalacostraca</taxon>
        <taxon>Eucarida</taxon>
        <taxon>Decapoda</taxon>
        <taxon>Pleocyemata</taxon>
        <taxon>Brachyura</taxon>
        <taxon>Eubrachyura</taxon>
        <taxon>Portunoidea</taxon>
        <taxon>Portunidae</taxon>
        <taxon>Portuninae</taxon>
        <taxon>Scylla</taxon>
    </lineage>
</organism>
<comment type="caution">
    <text evidence="3">The sequence shown here is derived from an EMBL/GenBank/DDBJ whole genome shotgun (WGS) entry which is preliminary data.</text>
</comment>
<name>A0AAW0TRH1_SCYPA</name>
<evidence type="ECO:0000313" key="3">
    <source>
        <dbReference type="EMBL" id="KAK8390095.1"/>
    </source>
</evidence>
<keyword evidence="4" id="KW-1185">Reference proteome</keyword>
<protein>
    <recommendedName>
        <fullName evidence="2">Complex 1 LYR protein domain-containing protein</fullName>
    </recommendedName>
</protein>